<reference evidence="1" key="1">
    <citation type="journal article" date="2014" name="Front. Microbiol.">
        <title>High frequency of phylogenetically diverse reductive dehalogenase-homologous genes in deep subseafloor sedimentary metagenomes.</title>
        <authorList>
            <person name="Kawai M."/>
            <person name="Futagami T."/>
            <person name="Toyoda A."/>
            <person name="Takaki Y."/>
            <person name="Nishi S."/>
            <person name="Hori S."/>
            <person name="Arai W."/>
            <person name="Tsubouchi T."/>
            <person name="Morono Y."/>
            <person name="Uchiyama I."/>
            <person name="Ito T."/>
            <person name="Fujiyama A."/>
            <person name="Inagaki F."/>
            <person name="Takami H."/>
        </authorList>
    </citation>
    <scope>NUCLEOTIDE SEQUENCE</scope>
    <source>
        <strain evidence="1">Expedition CK06-06</strain>
    </source>
</reference>
<dbReference type="EMBL" id="BARV01030811">
    <property type="protein sequence ID" value="GAI32617.1"/>
    <property type="molecule type" value="Genomic_DNA"/>
</dbReference>
<accession>X1MLW1</accession>
<name>X1MLW1_9ZZZZ</name>
<proteinExistence type="predicted"/>
<dbReference type="PROSITE" id="PS51257">
    <property type="entry name" value="PROKAR_LIPOPROTEIN"/>
    <property type="match status" value="1"/>
</dbReference>
<organism evidence="1">
    <name type="scientific">marine sediment metagenome</name>
    <dbReference type="NCBI Taxonomy" id="412755"/>
    <lineage>
        <taxon>unclassified sequences</taxon>
        <taxon>metagenomes</taxon>
        <taxon>ecological metagenomes</taxon>
    </lineage>
</organism>
<protein>
    <submittedName>
        <fullName evidence="1">Uncharacterized protein</fullName>
    </submittedName>
</protein>
<dbReference type="AlphaFoldDB" id="X1MLW1"/>
<gene>
    <name evidence="1" type="ORF">S06H3_48875</name>
</gene>
<sequence length="87" mass="9176">MKKLLSIMALLVILLAVTACPSGGEGHTPIPIEDWSLPAVGIEEVPDDIVSTPGGIAYRANVHQQGVENPWPPIESSEVVLKSGFTS</sequence>
<feature type="non-terminal residue" evidence="1">
    <location>
        <position position="87"/>
    </location>
</feature>
<comment type="caution">
    <text evidence="1">The sequence shown here is derived from an EMBL/GenBank/DDBJ whole genome shotgun (WGS) entry which is preliminary data.</text>
</comment>
<evidence type="ECO:0000313" key="1">
    <source>
        <dbReference type="EMBL" id="GAI32617.1"/>
    </source>
</evidence>